<dbReference type="InterPro" id="IPR036390">
    <property type="entry name" value="WH_DNA-bd_sf"/>
</dbReference>
<feature type="domain" description="HTH hxlR-type" evidence="4">
    <location>
        <begin position="14"/>
        <end position="112"/>
    </location>
</feature>
<evidence type="ECO:0000256" key="2">
    <source>
        <dbReference type="ARBA" id="ARBA00023125"/>
    </source>
</evidence>
<dbReference type="SUPFAM" id="SSF46785">
    <property type="entry name" value="Winged helix' DNA-binding domain"/>
    <property type="match status" value="1"/>
</dbReference>
<dbReference type="PANTHER" id="PTHR33204:SF37">
    <property type="entry name" value="HTH-TYPE TRANSCRIPTIONAL REGULATOR YODB"/>
    <property type="match status" value="1"/>
</dbReference>
<sequence length="129" mass="13870">MTTRHRGDVYSATCPCRPILDLLADKWSALIIGALEGGPMRFGELKARLQGVSPKVLTAALRRLESGGFLTRTVLPEVPLHVEYELTDLGRGASEPLAALRDWVDGNLDRFGITGESGGRSTVKKLGPG</sequence>
<dbReference type="GO" id="GO:0003677">
    <property type="term" value="F:DNA binding"/>
    <property type="evidence" value="ECO:0007669"/>
    <property type="project" value="UniProtKB-KW"/>
</dbReference>
<evidence type="ECO:0000256" key="1">
    <source>
        <dbReference type="ARBA" id="ARBA00023015"/>
    </source>
</evidence>
<keyword evidence="1" id="KW-0805">Transcription regulation</keyword>
<comment type="caution">
    <text evidence="5">The sequence shown here is derived from an EMBL/GenBank/DDBJ whole genome shotgun (WGS) entry which is preliminary data.</text>
</comment>
<dbReference type="RefSeq" id="WP_099384408.1">
    <property type="nucleotide sequence ID" value="NZ_PEBD01000010.1"/>
</dbReference>
<accession>A0A2G3PK23</accession>
<reference evidence="5 6" key="1">
    <citation type="submission" date="2017-10" db="EMBL/GenBank/DDBJ databases">
        <title>The draft genome sequence of Williamsia sp. BULT 1.1 isolated from the semi-arid grassland soils from South Africa.</title>
        <authorList>
            <person name="Kabwe M.H."/>
            <person name="Govender N."/>
            <person name="Mutseka Lunga P."/>
            <person name="Vikram S."/>
            <person name="Makhalanyane T.P."/>
        </authorList>
    </citation>
    <scope>NUCLEOTIDE SEQUENCE [LARGE SCALE GENOMIC DNA]</scope>
    <source>
        <strain evidence="5 6">BULT 1.1</strain>
    </source>
</reference>
<dbReference type="EMBL" id="PEBD01000010">
    <property type="protein sequence ID" value="PHV66144.1"/>
    <property type="molecule type" value="Genomic_DNA"/>
</dbReference>
<evidence type="ECO:0000313" key="6">
    <source>
        <dbReference type="Proteomes" id="UP000225108"/>
    </source>
</evidence>
<name>A0A2G3PK23_WILMA</name>
<evidence type="ECO:0000313" key="5">
    <source>
        <dbReference type="EMBL" id="PHV66144.1"/>
    </source>
</evidence>
<dbReference type="Proteomes" id="UP000225108">
    <property type="component" value="Unassembled WGS sequence"/>
</dbReference>
<dbReference type="PANTHER" id="PTHR33204">
    <property type="entry name" value="TRANSCRIPTIONAL REGULATOR, MARR FAMILY"/>
    <property type="match status" value="1"/>
</dbReference>
<dbReference type="AlphaFoldDB" id="A0A2G3PK23"/>
<dbReference type="InterPro" id="IPR011991">
    <property type="entry name" value="ArsR-like_HTH"/>
</dbReference>
<evidence type="ECO:0000256" key="3">
    <source>
        <dbReference type="ARBA" id="ARBA00023163"/>
    </source>
</evidence>
<dbReference type="CDD" id="cd00090">
    <property type="entry name" value="HTH_ARSR"/>
    <property type="match status" value="1"/>
</dbReference>
<dbReference type="PROSITE" id="PS51118">
    <property type="entry name" value="HTH_HXLR"/>
    <property type="match status" value="1"/>
</dbReference>
<dbReference type="Gene3D" id="1.10.10.10">
    <property type="entry name" value="Winged helix-like DNA-binding domain superfamily/Winged helix DNA-binding domain"/>
    <property type="match status" value="1"/>
</dbReference>
<keyword evidence="2" id="KW-0238">DNA-binding</keyword>
<dbReference type="InterPro" id="IPR002577">
    <property type="entry name" value="HTH_HxlR"/>
</dbReference>
<dbReference type="InterPro" id="IPR036388">
    <property type="entry name" value="WH-like_DNA-bd_sf"/>
</dbReference>
<gene>
    <name evidence="5" type="ORF">CSW57_21235</name>
</gene>
<protein>
    <recommendedName>
        <fullName evidence="4">HTH hxlR-type domain-containing protein</fullName>
    </recommendedName>
</protein>
<dbReference type="Pfam" id="PF01638">
    <property type="entry name" value="HxlR"/>
    <property type="match status" value="1"/>
</dbReference>
<proteinExistence type="predicted"/>
<evidence type="ECO:0000259" key="4">
    <source>
        <dbReference type="PROSITE" id="PS51118"/>
    </source>
</evidence>
<keyword evidence="3" id="KW-0804">Transcription</keyword>
<organism evidence="5 6">
    <name type="scientific">Williamsia marianensis</name>
    <dbReference type="NCBI Taxonomy" id="85044"/>
    <lineage>
        <taxon>Bacteria</taxon>
        <taxon>Bacillati</taxon>
        <taxon>Actinomycetota</taxon>
        <taxon>Actinomycetes</taxon>
        <taxon>Mycobacteriales</taxon>
        <taxon>Nocardiaceae</taxon>
        <taxon>Williamsia</taxon>
    </lineage>
</organism>